<gene>
    <name evidence="7" type="ORF">Lpp41_06510</name>
</gene>
<dbReference type="Proteomes" id="UP000014244">
    <property type="component" value="Unassembled WGS sequence"/>
</dbReference>
<keyword evidence="3" id="KW-0547">Nucleotide-binding</keyword>
<dbReference type="InterPro" id="IPR013563">
    <property type="entry name" value="Oligopep_ABC_C"/>
</dbReference>
<evidence type="ECO:0000256" key="2">
    <source>
        <dbReference type="ARBA" id="ARBA00022448"/>
    </source>
</evidence>
<evidence type="ECO:0000313" key="7">
    <source>
        <dbReference type="EMBL" id="EPC73667.1"/>
    </source>
</evidence>
<feature type="non-terminal residue" evidence="7">
    <location>
        <position position="1"/>
    </location>
</feature>
<comment type="similarity">
    <text evidence="1">Belongs to the ABC transporter superfamily.</text>
</comment>
<dbReference type="AlphaFoldDB" id="A0A829H729"/>
<dbReference type="Pfam" id="PF08352">
    <property type="entry name" value="oligo_HPY"/>
    <property type="match status" value="1"/>
</dbReference>
<sequence length="83" mass="9849">IGSREDIYNHPQHIYTQRLLSAIPDINPDDRKKNKEHRREVERVFKEEESKYYSKEGRVLDLQKISDTHFVALPDSTMKGVHD</sequence>
<keyword evidence="4 7" id="KW-0067">ATP-binding</keyword>
<evidence type="ECO:0000259" key="6">
    <source>
        <dbReference type="Pfam" id="PF08352"/>
    </source>
</evidence>
<comment type="caution">
    <text evidence="7">The sequence shown here is derived from an EMBL/GenBank/DDBJ whole genome shotgun (WGS) entry which is preliminary data.</text>
</comment>
<name>A0A829H729_LACPA</name>
<feature type="compositionally biased region" description="Basic and acidic residues" evidence="5">
    <location>
        <begin position="28"/>
        <end position="39"/>
    </location>
</feature>
<protein>
    <submittedName>
        <fullName evidence="7">Oligopeptide transport ATP-binding protein OppF</fullName>
    </submittedName>
</protein>
<reference evidence="7 8" key="1">
    <citation type="journal article" date="2013" name="PLoS ONE">
        <title>Lactobacillus paracasei comparative genomics: towards species pan-genome definition and exploitation of diversity.</title>
        <authorList>
            <person name="Smokvina T."/>
            <person name="Wels M."/>
            <person name="Polka J."/>
            <person name="Chervaux C."/>
            <person name="Brisse S."/>
            <person name="Boekhorst J."/>
            <person name="van Hylckama Vlieg J.E."/>
            <person name="Siezen R.J."/>
        </authorList>
    </citation>
    <scope>NUCLEOTIDE SEQUENCE [LARGE SCALE GENOMIC DNA]</scope>
    <source>
        <strain evidence="7 8">Lpp41</strain>
    </source>
</reference>
<evidence type="ECO:0000256" key="1">
    <source>
        <dbReference type="ARBA" id="ARBA00005417"/>
    </source>
</evidence>
<evidence type="ECO:0000313" key="8">
    <source>
        <dbReference type="Proteomes" id="UP000014244"/>
    </source>
</evidence>
<dbReference type="EMBL" id="ANKE01000302">
    <property type="protein sequence ID" value="EPC73667.1"/>
    <property type="molecule type" value="Genomic_DNA"/>
</dbReference>
<organism evidence="7 8">
    <name type="scientific">Lacticaseibacillus paracasei subsp. paracasei Lpp41</name>
    <dbReference type="NCBI Taxonomy" id="1256208"/>
    <lineage>
        <taxon>Bacteria</taxon>
        <taxon>Bacillati</taxon>
        <taxon>Bacillota</taxon>
        <taxon>Bacilli</taxon>
        <taxon>Lactobacillales</taxon>
        <taxon>Lactobacillaceae</taxon>
        <taxon>Lacticaseibacillus</taxon>
    </lineage>
</organism>
<feature type="domain" description="Oligopeptide/dipeptide ABC transporter C-terminal" evidence="6">
    <location>
        <begin position="2"/>
        <end position="42"/>
    </location>
</feature>
<dbReference type="GO" id="GO:0005524">
    <property type="term" value="F:ATP binding"/>
    <property type="evidence" value="ECO:0007669"/>
    <property type="project" value="UniProtKB-KW"/>
</dbReference>
<evidence type="ECO:0000256" key="5">
    <source>
        <dbReference type="SAM" id="MobiDB-lite"/>
    </source>
</evidence>
<keyword evidence="2" id="KW-0813">Transport</keyword>
<accession>A0A829H729</accession>
<feature type="region of interest" description="Disordered" evidence="5">
    <location>
        <begin position="19"/>
        <end position="39"/>
    </location>
</feature>
<dbReference type="GO" id="GO:0015833">
    <property type="term" value="P:peptide transport"/>
    <property type="evidence" value="ECO:0007669"/>
    <property type="project" value="InterPro"/>
</dbReference>
<proteinExistence type="inferred from homology"/>
<evidence type="ECO:0000256" key="3">
    <source>
        <dbReference type="ARBA" id="ARBA00022741"/>
    </source>
</evidence>
<evidence type="ECO:0000256" key="4">
    <source>
        <dbReference type="ARBA" id="ARBA00022840"/>
    </source>
</evidence>